<dbReference type="GO" id="GO:0004673">
    <property type="term" value="F:protein histidine kinase activity"/>
    <property type="evidence" value="ECO:0007669"/>
    <property type="project" value="UniProtKB-EC"/>
</dbReference>
<reference evidence="19 20" key="1">
    <citation type="journal article" date="2008" name="BMC Genomics">
        <title>Complete genome of Phenylobacterium zucineum - a novel facultative intracellular bacterium isolated from human erythroleukemia cell line K562.</title>
        <authorList>
            <person name="Luo Y."/>
            <person name="Xu X."/>
            <person name="Ding Z."/>
            <person name="Liu Z."/>
            <person name="Zhang B."/>
            <person name="Yan Z."/>
            <person name="Sun J."/>
            <person name="Hu S."/>
            <person name="Hu X."/>
        </authorList>
    </citation>
    <scope>NUCLEOTIDE SEQUENCE [LARGE SCALE GENOMIC DNA]</scope>
    <source>
        <strain evidence="19 20">HLK1</strain>
    </source>
</reference>
<keyword evidence="11 19" id="KW-0418">Kinase</keyword>
<dbReference type="PROSITE" id="PS50112">
    <property type="entry name" value="PAS"/>
    <property type="match status" value="1"/>
</dbReference>
<evidence type="ECO:0000256" key="13">
    <source>
        <dbReference type="ARBA" id="ARBA00022991"/>
    </source>
</evidence>
<comment type="catalytic activity">
    <reaction evidence="1">
        <text>ATP + protein L-histidine = ADP + protein N-phospho-L-histidine.</text>
        <dbReference type="EC" id="2.7.13.3"/>
    </reaction>
</comment>
<keyword evidence="4" id="KW-0597">Phosphoprotein</keyword>
<evidence type="ECO:0000256" key="12">
    <source>
        <dbReference type="ARBA" id="ARBA00022840"/>
    </source>
</evidence>
<keyword evidence="13" id="KW-0157">Chromophore</keyword>
<evidence type="ECO:0000256" key="15">
    <source>
        <dbReference type="ARBA" id="ARBA00023170"/>
    </source>
</evidence>
<evidence type="ECO:0000256" key="11">
    <source>
        <dbReference type="ARBA" id="ARBA00022777"/>
    </source>
</evidence>
<dbReference type="Proteomes" id="UP000001868">
    <property type="component" value="Chromosome"/>
</dbReference>
<dbReference type="GO" id="GO:0005524">
    <property type="term" value="F:ATP binding"/>
    <property type="evidence" value="ECO:0007669"/>
    <property type="project" value="UniProtKB-KW"/>
</dbReference>
<evidence type="ECO:0000256" key="9">
    <source>
        <dbReference type="ARBA" id="ARBA00022737"/>
    </source>
</evidence>
<name>B4R9Y6_PHEZH</name>
<dbReference type="EC" id="2.7.13.3" evidence="2"/>
<dbReference type="InterPro" id="IPR001610">
    <property type="entry name" value="PAC"/>
</dbReference>
<evidence type="ECO:0000256" key="2">
    <source>
        <dbReference type="ARBA" id="ARBA00012438"/>
    </source>
</evidence>
<evidence type="ECO:0000256" key="14">
    <source>
        <dbReference type="ARBA" id="ARBA00023026"/>
    </source>
</evidence>
<feature type="compositionally biased region" description="Polar residues" evidence="16">
    <location>
        <begin position="1"/>
        <end position="18"/>
    </location>
</feature>
<protein>
    <recommendedName>
        <fullName evidence="2">histidine kinase</fullName>
        <ecNumber evidence="2">2.7.13.3</ecNumber>
    </recommendedName>
</protein>
<dbReference type="PANTHER" id="PTHR41523:SF7">
    <property type="entry name" value="HISTIDINE KINASE"/>
    <property type="match status" value="1"/>
</dbReference>
<dbReference type="InterPro" id="IPR011102">
    <property type="entry name" value="Sig_transdc_His_kinase_HWE"/>
</dbReference>
<dbReference type="Gene3D" id="3.30.450.20">
    <property type="entry name" value="PAS domain"/>
    <property type="match status" value="2"/>
</dbReference>
<dbReference type="PROSITE" id="PS50113">
    <property type="entry name" value="PAC"/>
    <property type="match status" value="2"/>
</dbReference>
<evidence type="ECO:0000259" key="18">
    <source>
        <dbReference type="PROSITE" id="PS50113"/>
    </source>
</evidence>
<dbReference type="InterPro" id="IPR013655">
    <property type="entry name" value="PAS_fold_3"/>
</dbReference>
<dbReference type="Pfam" id="PF08448">
    <property type="entry name" value="PAS_4"/>
    <property type="match status" value="1"/>
</dbReference>
<dbReference type="NCBIfam" id="TIGR00229">
    <property type="entry name" value="sensory_box"/>
    <property type="match status" value="2"/>
</dbReference>
<dbReference type="EMBL" id="CP000747">
    <property type="protein sequence ID" value="ACG79490.1"/>
    <property type="molecule type" value="Genomic_DNA"/>
</dbReference>
<dbReference type="STRING" id="450851.PHZ_c3081"/>
<dbReference type="Gene3D" id="2.10.70.100">
    <property type="match status" value="1"/>
</dbReference>
<keyword evidence="8" id="KW-0808">Transferase</keyword>
<dbReference type="Pfam" id="PF08447">
    <property type="entry name" value="PAS_3"/>
    <property type="match status" value="1"/>
</dbReference>
<dbReference type="InterPro" id="IPR013656">
    <property type="entry name" value="PAS_4"/>
</dbReference>
<keyword evidence="7" id="KW-0288">FMN</keyword>
<dbReference type="SUPFAM" id="SSF55785">
    <property type="entry name" value="PYP-like sensor domain (PAS domain)"/>
    <property type="match status" value="2"/>
</dbReference>
<keyword evidence="5" id="KW-0716">Sensory transduction</keyword>
<feature type="domain" description="PAC" evidence="18">
    <location>
        <begin position="126"/>
        <end position="178"/>
    </location>
</feature>
<proteinExistence type="predicted"/>
<keyword evidence="10" id="KW-0547">Nucleotide-binding</keyword>
<dbReference type="InterPro" id="IPR036890">
    <property type="entry name" value="HATPase_C_sf"/>
</dbReference>
<evidence type="ECO:0000256" key="8">
    <source>
        <dbReference type="ARBA" id="ARBA00022679"/>
    </source>
</evidence>
<keyword evidence="9" id="KW-0677">Repeat</keyword>
<organism evidence="19 20">
    <name type="scientific">Phenylobacterium zucineum (strain HLK1)</name>
    <dbReference type="NCBI Taxonomy" id="450851"/>
    <lineage>
        <taxon>Bacteria</taxon>
        <taxon>Pseudomonadati</taxon>
        <taxon>Pseudomonadota</taxon>
        <taxon>Alphaproteobacteria</taxon>
        <taxon>Caulobacterales</taxon>
        <taxon>Caulobacteraceae</taxon>
        <taxon>Phenylobacterium</taxon>
    </lineage>
</organism>
<keyword evidence="20" id="KW-1185">Reference proteome</keyword>
<keyword evidence="6" id="KW-0285">Flavoprotein</keyword>
<evidence type="ECO:0000259" key="17">
    <source>
        <dbReference type="PROSITE" id="PS50112"/>
    </source>
</evidence>
<dbReference type="eggNOG" id="COG3920">
    <property type="taxonomic scope" value="Bacteria"/>
</dbReference>
<evidence type="ECO:0000256" key="4">
    <source>
        <dbReference type="ARBA" id="ARBA00022553"/>
    </source>
</evidence>
<accession>B4R9Y6</accession>
<dbReference type="InterPro" id="IPR000700">
    <property type="entry name" value="PAS-assoc_C"/>
</dbReference>
<dbReference type="HOGENOM" id="CLU_000445_114_57_5"/>
<evidence type="ECO:0000313" key="19">
    <source>
        <dbReference type="EMBL" id="ACG79490.1"/>
    </source>
</evidence>
<keyword evidence="3" id="KW-0600">Photoreceptor protein</keyword>
<dbReference type="SMART" id="SM00086">
    <property type="entry name" value="PAC"/>
    <property type="match status" value="2"/>
</dbReference>
<dbReference type="KEGG" id="pzu:PHZ_c3081"/>
<evidence type="ECO:0000256" key="5">
    <source>
        <dbReference type="ARBA" id="ARBA00022606"/>
    </source>
</evidence>
<dbReference type="SMART" id="SM00911">
    <property type="entry name" value="HWE_HK"/>
    <property type="match status" value="1"/>
</dbReference>
<keyword evidence="15" id="KW-0675">Receptor</keyword>
<gene>
    <name evidence="19" type="ordered locus">PHZ_c3081</name>
</gene>
<dbReference type="AlphaFoldDB" id="B4R9Y6"/>
<evidence type="ECO:0000256" key="7">
    <source>
        <dbReference type="ARBA" id="ARBA00022643"/>
    </source>
</evidence>
<evidence type="ECO:0000256" key="6">
    <source>
        <dbReference type="ARBA" id="ARBA00022630"/>
    </source>
</evidence>
<keyword evidence="14" id="KW-0843">Virulence</keyword>
<evidence type="ECO:0000256" key="3">
    <source>
        <dbReference type="ARBA" id="ARBA00022543"/>
    </source>
</evidence>
<sequence>MVRSISGNLQLTRETTTLPHDRRRPGDGHDRANAAPAPPERPVAQLTAAERVDLALKAGAIVGTWVWDVPSDVFLADEQFARSFGVDPELCRRGLPLEEVKRSIHPDDADRVNAAIGEALGRGGGYRCEYRVLRSDGVWRWVEATGEVQLDPEGRPTRFPGVLVDINDRRNTEEALLQANRLLRTFMVAVPGVVYAKDREGRLLVGNRGVEALLGRPFEDFVGRTDMELLDDKAEAAAVMANDRRIMESGETQQLEEQVTFPDGTVAWWHSTKAPLLNEAGEVVGLIGSSVDITARRRAEEHRQLLLNELNHRVKNTLAVVQSLARQTFRGATDLARASDAFEARLGALSRAHNLLTHASWEAADLRDVVRDQVSQVADVERRAIVEGLSVRLPPQVAVSMALALHELGTNAAKYGALSNPTGVVRIAWSVGEGNWLRLRWEESGGPLVRPPARSGFGSRMIERALAQELGGEVNIQYLPTGVVCEILAPLPT</sequence>
<dbReference type="Gene3D" id="3.30.565.10">
    <property type="entry name" value="Histidine kinase-like ATPase, C-terminal domain"/>
    <property type="match status" value="1"/>
</dbReference>
<dbReference type="InterPro" id="IPR035965">
    <property type="entry name" value="PAS-like_dom_sf"/>
</dbReference>
<evidence type="ECO:0000313" key="20">
    <source>
        <dbReference type="Proteomes" id="UP000001868"/>
    </source>
</evidence>
<dbReference type="InterPro" id="IPR000014">
    <property type="entry name" value="PAS"/>
</dbReference>
<dbReference type="eggNOG" id="COG2202">
    <property type="taxonomic scope" value="Bacteria"/>
</dbReference>
<evidence type="ECO:0000256" key="16">
    <source>
        <dbReference type="SAM" id="MobiDB-lite"/>
    </source>
</evidence>
<evidence type="ECO:0000256" key="10">
    <source>
        <dbReference type="ARBA" id="ARBA00022741"/>
    </source>
</evidence>
<evidence type="ECO:0000256" key="1">
    <source>
        <dbReference type="ARBA" id="ARBA00000085"/>
    </source>
</evidence>
<dbReference type="SMART" id="SM00091">
    <property type="entry name" value="PAS"/>
    <property type="match status" value="2"/>
</dbReference>
<feature type="domain" description="PAS" evidence="17">
    <location>
        <begin position="179"/>
        <end position="250"/>
    </location>
</feature>
<feature type="region of interest" description="Disordered" evidence="16">
    <location>
        <begin position="1"/>
        <end position="43"/>
    </location>
</feature>
<dbReference type="Pfam" id="PF07536">
    <property type="entry name" value="HWE_HK"/>
    <property type="match status" value="1"/>
</dbReference>
<dbReference type="PANTHER" id="PTHR41523">
    <property type="entry name" value="TWO-COMPONENT SYSTEM SENSOR PROTEIN"/>
    <property type="match status" value="1"/>
</dbReference>
<dbReference type="CDD" id="cd00130">
    <property type="entry name" value="PAS"/>
    <property type="match status" value="2"/>
</dbReference>
<keyword evidence="12" id="KW-0067">ATP-binding</keyword>
<feature type="domain" description="PAC" evidence="18">
    <location>
        <begin position="253"/>
        <end position="305"/>
    </location>
</feature>
<dbReference type="GO" id="GO:0009881">
    <property type="term" value="F:photoreceptor activity"/>
    <property type="evidence" value="ECO:0007669"/>
    <property type="project" value="UniProtKB-KW"/>
</dbReference>